<protein>
    <submittedName>
        <fullName evidence="1">Uncharacterized protein</fullName>
    </submittedName>
</protein>
<dbReference type="OrthoDB" id="2112786at2"/>
<gene>
    <name evidence="1" type="ORF">SAMN05660649_04501</name>
</gene>
<accession>A0A1I2YMV3</accession>
<organism evidence="1 2">
    <name type="scientific">Desulfotruncus arcticus DSM 17038</name>
    <dbReference type="NCBI Taxonomy" id="1121424"/>
    <lineage>
        <taxon>Bacteria</taxon>
        <taxon>Bacillati</taxon>
        <taxon>Bacillota</taxon>
        <taxon>Clostridia</taxon>
        <taxon>Eubacteriales</taxon>
        <taxon>Desulfallaceae</taxon>
        <taxon>Desulfotruncus</taxon>
    </lineage>
</organism>
<dbReference type="EMBL" id="FOOX01000022">
    <property type="protein sequence ID" value="SFH26972.1"/>
    <property type="molecule type" value="Genomic_DNA"/>
</dbReference>
<proteinExistence type="predicted"/>
<evidence type="ECO:0000313" key="2">
    <source>
        <dbReference type="Proteomes" id="UP000199337"/>
    </source>
</evidence>
<dbReference type="RefSeq" id="WP_092474597.1">
    <property type="nucleotide sequence ID" value="NZ_FOOX01000022.1"/>
</dbReference>
<sequence length="84" mass="9659">MLTELITGISQMTARELREAGEPERKKLVEALTDLTELGIALLHESPEFRQAFARIHSEFLMFPESRDTIEQAFTAYNKFCPEN</sequence>
<dbReference type="AlphaFoldDB" id="A0A1I2YMV3"/>
<reference evidence="2" key="1">
    <citation type="submission" date="2016-10" db="EMBL/GenBank/DDBJ databases">
        <authorList>
            <person name="Varghese N."/>
            <person name="Submissions S."/>
        </authorList>
    </citation>
    <scope>NUCLEOTIDE SEQUENCE [LARGE SCALE GENOMIC DNA]</scope>
    <source>
        <strain evidence="2">DSM 17038</strain>
    </source>
</reference>
<evidence type="ECO:0000313" key="1">
    <source>
        <dbReference type="EMBL" id="SFH26972.1"/>
    </source>
</evidence>
<keyword evidence="2" id="KW-1185">Reference proteome</keyword>
<dbReference type="Proteomes" id="UP000199337">
    <property type="component" value="Unassembled WGS sequence"/>
</dbReference>
<name>A0A1I2YMV3_9FIRM</name>